<dbReference type="GO" id="GO:0032259">
    <property type="term" value="P:methylation"/>
    <property type="evidence" value="ECO:0007669"/>
    <property type="project" value="UniProtKB-KW"/>
</dbReference>
<dbReference type="Gene3D" id="3.40.50.150">
    <property type="entry name" value="Vaccinia Virus protein VP39"/>
    <property type="match status" value="1"/>
</dbReference>
<keyword evidence="1" id="KW-0489">Methyltransferase</keyword>
<dbReference type="InterPro" id="IPR029063">
    <property type="entry name" value="SAM-dependent_MTases_sf"/>
</dbReference>
<dbReference type="GO" id="GO:0008168">
    <property type="term" value="F:methyltransferase activity"/>
    <property type="evidence" value="ECO:0007669"/>
    <property type="project" value="UniProtKB-KW"/>
</dbReference>
<accession>A0A6C1C339</accession>
<dbReference type="Proteomes" id="UP000298111">
    <property type="component" value="Unassembled WGS sequence"/>
</dbReference>
<protein>
    <submittedName>
        <fullName evidence="1">SAM-dependent methyltransferase</fullName>
    </submittedName>
</protein>
<evidence type="ECO:0000313" key="2">
    <source>
        <dbReference type="Proteomes" id="UP000298111"/>
    </source>
</evidence>
<dbReference type="RefSeq" id="WP_016467953.1">
    <property type="nucleotide sequence ID" value="NZ_BBQG01000061.1"/>
</dbReference>
<dbReference type="PIRSF" id="PIRSF017393">
    <property type="entry name" value="MTase_SAV2177"/>
    <property type="match status" value="1"/>
</dbReference>
<dbReference type="InterPro" id="IPR006764">
    <property type="entry name" value="SAM_dep_MeTrfase_SAV2177_type"/>
</dbReference>
<dbReference type="EMBL" id="RCIY01000085">
    <property type="protein sequence ID" value="TGG78848.1"/>
    <property type="molecule type" value="Genomic_DNA"/>
</dbReference>
<evidence type="ECO:0000313" key="1">
    <source>
        <dbReference type="EMBL" id="TGG78848.1"/>
    </source>
</evidence>
<proteinExistence type="predicted"/>
<dbReference type="Pfam" id="PF04672">
    <property type="entry name" value="Methyltransf_19"/>
    <property type="match status" value="1"/>
</dbReference>
<gene>
    <name evidence="1" type="ORF">D8771_24435</name>
</gene>
<comment type="caution">
    <text evidence="1">The sequence shown here is derived from an EMBL/GenBank/DDBJ whole genome shotgun (WGS) entry which is preliminary data.</text>
</comment>
<dbReference type="SUPFAM" id="SSF53335">
    <property type="entry name" value="S-adenosyl-L-methionine-dependent methyltransferases"/>
    <property type="match status" value="1"/>
</dbReference>
<name>A0A6C1C339_9ACTN</name>
<dbReference type="AlphaFoldDB" id="A0A6C1C339"/>
<keyword evidence="1" id="KW-0808">Transferase</keyword>
<reference evidence="1 2" key="1">
    <citation type="submission" date="2018-10" db="EMBL/GenBank/DDBJ databases">
        <title>Isolation of pseudouridimycin from Streptomyces albus DSM 40763.</title>
        <authorList>
            <person name="Rosenqvist P."/>
            <person name="Metsae-Ketelae M."/>
            <person name="Virta P."/>
        </authorList>
    </citation>
    <scope>NUCLEOTIDE SEQUENCE [LARGE SCALE GENOMIC DNA]</scope>
    <source>
        <strain evidence="1 2">DSM 40763</strain>
    </source>
</reference>
<dbReference type="GeneID" id="75184704"/>
<sequence>MAEDLRDDRLDEIDPDRPHSARIWNYWLGGKDHYEADRIAGDRFREAFPGIVDNARAFRHFLARGVRYLAGEARIDQFLDVGTGLPTVDNTHQLAQRVNPRARIVYVDNDPLVLLHAGALLTSHPEGATDYLHADLREPAAIVERAAATLDLGRPTALVLSGVLGHVPDHAEACGIVRELLAALPSGSFLLVCDGTSTDARLRAAQERHNNDAGEVRYFLRSPQQIAEYFEGLEPVAPGVVPCPEWRPDVAPLGEPVRVDAYGGVARKP</sequence>
<organism evidence="1 2">
    <name type="scientific">Streptomyces albus</name>
    <dbReference type="NCBI Taxonomy" id="1888"/>
    <lineage>
        <taxon>Bacteria</taxon>
        <taxon>Bacillati</taxon>
        <taxon>Actinomycetota</taxon>
        <taxon>Actinomycetes</taxon>
        <taxon>Kitasatosporales</taxon>
        <taxon>Streptomycetaceae</taxon>
        <taxon>Streptomyces</taxon>
    </lineage>
</organism>